<protein>
    <recommendedName>
        <fullName evidence="3">PhoU domain-containing protein</fullName>
    </recommendedName>
</protein>
<sequence length="207" mass="23360">MITLELGNDSFSLDGDIITLRQAISAVESDGGLSNNESITAVVIDGETYALNHVEEVLDNTLAELNYPSLRIQNSYEIAFEALDDCLGYIDQLLDKIIITTAEFNKGNIDEANLYFADLIEVLELYIHLITRIHATARKGNPEFFADNEMVKNLEIHLFSVIKALVPAREKNDIVMLSDLLEYELMDNLKQWKEKAIPLIQQSKINI</sequence>
<dbReference type="RefSeq" id="WP_114706107.1">
    <property type="nucleotide sequence ID" value="NZ_QDKL01000001.1"/>
</dbReference>
<reference evidence="2" key="1">
    <citation type="journal article" date="2019" name="Int. J. Syst. Evol. Microbiol.">
        <title>Halobacteriovorax valvorus sp. nov., a novel prokaryotic predator isolated from coastal seawater of China.</title>
        <authorList>
            <person name="Chen M.-X."/>
        </authorList>
    </citation>
    <scope>NUCLEOTIDE SEQUENCE [LARGE SCALE GENOMIC DNA]</scope>
    <source>
        <strain evidence="2">BL9</strain>
    </source>
</reference>
<accession>A0ABY0IJK9</accession>
<organism evidence="1 2">
    <name type="scientific">Halobacteriovorax vibrionivorans</name>
    <dbReference type="NCBI Taxonomy" id="2152716"/>
    <lineage>
        <taxon>Bacteria</taxon>
        <taxon>Pseudomonadati</taxon>
        <taxon>Bdellovibrionota</taxon>
        <taxon>Bacteriovoracia</taxon>
        <taxon>Bacteriovoracales</taxon>
        <taxon>Halobacteriovoraceae</taxon>
        <taxon>Halobacteriovorax</taxon>
    </lineage>
</organism>
<comment type="caution">
    <text evidence="1">The sequence shown here is derived from an EMBL/GenBank/DDBJ whole genome shotgun (WGS) entry which is preliminary data.</text>
</comment>
<dbReference type="Proteomes" id="UP000443582">
    <property type="component" value="Unassembled WGS sequence"/>
</dbReference>
<name>A0ABY0IJK9_9BACT</name>
<evidence type="ECO:0000313" key="2">
    <source>
        <dbReference type="Proteomes" id="UP000443582"/>
    </source>
</evidence>
<dbReference type="EMBL" id="QDKL01000001">
    <property type="protein sequence ID" value="RZF23159.1"/>
    <property type="molecule type" value="Genomic_DNA"/>
</dbReference>
<gene>
    <name evidence="1" type="ORF">DAY19_05160</name>
</gene>
<proteinExistence type="predicted"/>
<evidence type="ECO:0008006" key="3">
    <source>
        <dbReference type="Google" id="ProtNLM"/>
    </source>
</evidence>
<keyword evidence="2" id="KW-1185">Reference proteome</keyword>
<evidence type="ECO:0000313" key="1">
    <source>
        <dbReference type="EMBL" id="RZF23159.1"/>
    </source>
</evidence>